<accession>A0A4R0WLJ9</accession>
<feature type="non-terminal residue" evidence="1">
    <location>
        <position position="105"/>
    </location>
</feature>
<proteinExistence type="predicted"/>
<organism evidence="1 2">
    <name type="scientific">Paraburkholderia steynii</name>
    <dbReference type="NCBI Taxonomy" id="1245441"/>
    <lineage>
        <taxon>Bacteria</taxon>
        <taxon>Pseudomonadati</taxon>
        <taxon>Pseudomonadota</taxon>
        <taxon>Betaproteobacteria</taxon>
        <taxon>Burkholderiales</taxon>
        <taxon>Burkholderiaceae</taxon>
        <taxon>Paraburkholderia</taxon>
    </lineage>
</organism>
<name>A0A4R0WLJ9_9BURK</name>
<dbReference type="EMBL" id="MWML01001214">
    <property type="protein sequence ID" value="TCF97495.1"/>
    <property type="molecule type" value="Genomic_DNA"/>
</dbReference>
<evidence type="ECO:0000313" key="1">
    <source>
        <dbReference type="EMBL" id="TCF97495.1"/>
    </source>
</evidence>
<dbReference type="InterPro" id="IPR029149">
    <property type="entry name" value="Creatin/AminoP/Spt16_N"/>
</dbReference>
<dbReference type="AlphaFoldDB" id="A0A4R0WLJ9"/>
<sequence>MKQCVAGSVETWPSPRPEDEGVSLLASVVNDLARRFGKVGFELGREFALRMPVLDFLRLRDLLTSEAVDGSPCIWEVRNIKSRAEIEKIRQAGQIVSRSFASVPE</sequence>
<dbReference type="Proteomes" id="UP000294200">
    <property type="component" value="Unassembled WGS sequence"/>
</dbReference>
<evidence type="ECO:0000313" key="2">
    <source>
        <dbReference type="Proteomes" id="UP000294200"/>
    </source>
</evidence>
<protein>
    <submittedName>
        <fullName evidence="1">Peptidase M24</fullName>
    </submittedName>
</protein>
<comment type="caution">
    <text evidence="1">The sequence shown here is derived from an EMBL/GenBank/DDBJ whole genome shotgun (WGS) entry which is preliminary data.</text>
</comment>
<gene>
    <name evidence="1" type="ORF">BZM27_55400</name>
</gene>
<reference evidence="1 2" key="1">
    <citation type="submission" date="2017-02" db="EMBL/GenBank/DDBJ databases">
        <title>Paraburkholderia sophoroidis sp. nov. and Paraburkholderia steynii sp. nov. rhizobial symbionts of the fynbos legume Hypocalyptus sophoroides.</title>
        <authorList>
            <person name="Steenkamp E.T."/>
            <person name="Beukes C.W."/>
            <person name="Van Zyl E."/>
            <person name="Avontuur J."/>
            <person name="Chan W.Y."/>
            <person name="Hassen A."/>
            <person name="Palmer M."/>
            <person name="Mthombeni L."/>
            <person name="Phalane F."/>
            <person name="Sereme K."/>
            <person name="Venter S.N."/>
        </authorList>
    </citation>
    <scope>NUCLEOTIDE SEQUENCE [LARGE SCALE GENOMIC DNA]</scope>
    <source>
        <strain evidence="1 2">HC1.1ba</strain>
    </source>
</reference>
<dbReference type="SUPFAM" id="SSF53092">
    <property type="entry name" value="Creatinase/prolidase N-terminal domain"/>
    <property type="match status" value="1"/>
</dbReference>
<keyword evidence="2" id="KW-1185">Reference proteome</keyword>